<dbReference type="Proteomes" id="UP001217089">
    <property type="component" value="Unassembled WGS sequence"/>
</dbReference>
<sequence length="330" mass="36116">MVGIDINQPVVSSCRSGMTACGLAAALHVLGKDKTPVYYTDLRNIFKLTRLHKPPSALHVLGKDKTPVYYVSADRSKEYIFKLIRLHKLPSALHALGKDKTPVYYTMTDLKQLITNAKLDNIQRIVLNGKQKYLCFTHLTSCWVLCATDGMDVWRLELDEHEIEKAFLDGDLSVAMVGTKAIITIGKGAASFNFDLYEAKVVEQKTDLQSVLFRLAETNDNLETELTKANKTIENLKAQKGGGGPAFMDLGPKKDGHQARVKPNKTGMSVINPTSRKRKAATGVKATLYFFTGITKAVILDTYSLYNIVPLSGSTAADNISSNSSVGGGI</sequence>
<feature type="domain" description="Rhodanese" evidence="3">
    <location>
        <begin position="3"/>
        <end position="57"/>
    </location>
</feature>
<dbReference type="InterPro" id="IPR027873">
    <property type="entry name" value="PAXX"/>
</dbReference>
<accession>A0ABQ9EZN1</accession>
<dbReference type="InterPro" id="IPR036873">
    <property type="entry name" value="Rhodanese-like_dom_sf"/>
</dbReference>
<organism evidence="4 5">
    <name type="scientific">Tegillarca granosa</name>
    <name type="common">Malaysian cockle</name>
    <name type="synonym">Anadara granosa</name>
    <dbReference type="NCBI Taxonomy" id="220873"/>
    <lineage>
        <taxon>Eukaryota</taxon>
        <taxon>Metazoa</taxon>
        <taxon>Spiralia</taxon>
        <taxon>Lophotrochozoa</taxon>
        <taxon>Mollusca</taxon>
        <taxon>Bivalvia</taxon>
        <taxon>Autobranchia</taxon>
        <taxon>Pteriomorphia</taxon>
        <taxon>Arcoida</taxon>
        <taxon>Arcoidea</taxon>
        <taxon>Arcidae</taxon>
        <taxon>Tegillarca</taxon>
    </lineage>
</organism>
<reference evidence="4 5" key="1">
    <citation type="submission" date="2022-12" db="EMBL/GenBank/DDBJ databases">
        <title>Chromosome-level genome of Tegillarca granosa.</title>
        <authorList>
            <person name="Kim J."/>
        </authorList>
    </citation>
    <scope>NUCLEOTIDE SEQUENCE [LARGE SCALE GENOMIC DNA]</scope>
    <source>
        <strain evidence="4">Teg-2019</strain>
        <tissue evidence="4">Adductor muscle</tissue>
    </source>
</reference>
<proteinExistence type="predicted"/>
<dbReference type="PROSITE" id="PS50206">
    <property type="entry name" value="RHODANESE_3"/>
    <property type="match status" value="1"/>
</dbReference>
<dbReference type="InterPro" id="IPR054134">
    <property type="entry name" value="PAXX_N"/>
</dbReference>
<evidence type="ECO:0000259" key="3">
    <source>
        <dbReference type="PROSITE" id="PS50206"/>
    </source>
</evidence>
<dbReference type="Pfam" id="PF15384">
    <property type="entry name" value="PAXX"/>
    <property type="match status" value="1"/>
</dbReference>
<keyword evidence="5" id="KW-1185">Reference proteome</keyword>
<evidence type="ECO:0000256" key="2">
    <source>
        <dbReference type="SAM" id="MobiDB-lite"/>
    </source>
</evidence>
<dbReference type="CDD" id="cd22286">
    <property type="entry name" value="HD_PAXX_N"/>
    <property type="match status" value="1"/>
</dbReference>
<evidence type="ECO:0000313" key="5">
    <source>
        <dbReference type="Proteomes" id="UP001217089"/>
    </source>
</evidence>
<name>A0ABQ9EZN1_TEGGR</name>
<protein>
    <recommendedName>
        <fullName evidence="3">Rhodanese domain-containing protein</fullName>
    </recommendedName>
</protein>
<evidence type="ECO:0000313" key="4">
    <source>
        <dbReference type="EMBL" id="KAJ8308850.1"/>
    </source>
</evidence>
<dbReference type="PANTHER" id="PTHR28586:SF1">
    <property type="entry name" value="PROTEIN PAXX"/>
    <property type="match status" value="1"/>
</dbReference>
<dbReference type="EMBL" id="JARBDR010000657">
    <property type="protein sequence ID" value="KAJ8308850.1"/>
    <property type="molecule type" value="Genomic_DNA"/>
</dbReference>
<gene>
    <name evidence="4" type="ORF">KUTeg_013724</name>
</gene>
<dbReference type="InterPro" id="IPR001763">
    <property type="entry name" value="Rhodanese-like_dom"/>
</dbReference>
<keyword evidence="1" id="KW-0175">Coiled coil</keyword>
<feature type="coiled-coil region" evidence="1">
    <location>
        <begin position="212"/>
        <end position="239"/>
    </location>
</feature>
<dbReference type="SUPFAM" id="SSF52821">
    <property type="entry name" value="Rhodanese/Cell cycle control phosphatase"/>
    <property type="match status" value="1"/>
</dbReference>
<feature type="region of interest" description="Disordered" evidence="2">
    <location>
        <begin position="249"/>
        <end position="271"/>
    </location>
</feature>
<comment type="caution">
    <text evidence="4">The sequence shown here is derived from an EMBL/GenBank/DDBJ whole genome shotgun (WGS) entry which is preliminary data.</text>
</comment>
<evidence type="ECO:0000256" key="1">
    <source>
        <dbReference type="SAM" id="Coils"/>
    </source>
</evidence>
<dbReference type="Gene3D" id="3.40.250.10">
    <property type="entry name" value="Rhodanese-like domain"/>
    <property type="match status" value="1"/>
</dbReference>
<dbReference type="PANTHER" id="PTHR28586">
    <property type="entry name" value="PROTEIN PAXX"/>
    <property type="match status" value="1"/>
</dbReference>